<protein>
    <submittedName>
        <fullName evidence="2">Uncharacterized protein</fullName>
    </submittedName>
</protein>
<dbReference type="Proteomes" id="UP000887580">
    <property type="component" value="Unplaced"/>
</dbReference>
<evidence type="ECO:0000313" key="1">
    <source>
        <dbReference type="Proteomes" id="UP000887580"/>
    </source>
</evidence>
<reference evidence="2" key="1">
    <citation type="submission" date="2022-11" db="UniProtKB">
        <authorList>
            <consortium name="WormBaseParasite"/>
        </authorList>
    </citation>
    <scope>IDENTIFICATION</scope>
</reference>
<organism evidence="1 2">
    <name type="scientific">Panagrolaimus sp. PS1159</name>
    <dbReference type="NCBI Taxonomy" id="55785"/>
    <lineage>
        <taxon>Eukaryota</taxon>
        <taxon>Metazoa</taxon>
        <taxon>Ecdysozoa</taxon>
        <taxon>Nematoda</taxon>
        <taxon>Chromadorea</taxon>
        <taxon>Rhabditida</taxon>
        <taxon>Tylenchina</taxon>
        <taxon>Panagrolaimomorpha</taxon>
        <taxon>Panagrolaimoidea</taxon>
        <taxon>Panagrolaimidae</taxon>
        <taxon>Panagrolaimus</taxon>
    </lineage>
</organism>
<evidence type="ECO:0000313" key="2">
    <source>
        <dbReference type="WBParaSite" id="PS1159_v2.g12140.t1"/>
    </source>
</evidence>
<accession>A0AC35EZ00</accession>
<dbReference type="WBParaSite" id="PS1159_v2.g12140.t1">
    <property type="protein sequence ID" value="PS1159_v2.g12140.t1"/>
    <property type="gene ID" value="PS1159_v2.g12140"/>
</dbReference>
<proteinExistence type="predicted"/>
<name>A0AC35EZ00_9BILA</name>
<sequence>MLILDVPNTVLFHYKVDWLSLYLCAAVIFLTHFVGLIFRVMNNKQQKINPKYGALAGIIGIILSSFL</sequence>